<evidence type="ECO:0000313" key="2">
    <source>
        <dbReference type="Proteomes" id="UP000219522"/>
    </source>
</evidence>
<dbReference type="AlphaFoldDB" id="A0A7Z7N3A3"/>
<organism evidence="1 2">
    <name type="scientific">Caballeronia arationis</name>
    <dbReference type="NCBI Taxonomy" id="1777142"/>
    <lineage>
        <taxon>Bacteria</taxon>
        <taxon>Pseudomonadati</taxon>
        <taxon>Pseudomonadota</taxon>
        <taxon>Betaproteobacteria</taxon>
        <taxon>Burkholderiales</taxon>
        <taxon>Burkholderiaceae</taxon>
        <taxon>Caballeronia</taxon>
    </lineage>
</organism>
<reference evidence="1 2" key="1">
    <citation type="submission" date="2017-09" db="EMBL/GenBank/DDBJ databases">
        <authorList>
            <person name="Varghese N."/>
            <person name="Submissions S."/>
        </authorList>
    </citation>
    <scope>NUCLEOTIDE SEQUENCE [LARGE SCALE GENOMIC DNA]</scope>
    <source>
        <strain evidence="1 2">OK806</strain>
    </source>
</reference>
<evidence type="ECO:0000313" key="1">
    <source>
        <dbReference type="EMBL" id="SOE80651.1"/>
    </source>
</evidence>
<name>A0A7Z7N3A3_9BURK</name>
<sequence>METSCGDLTTVEIELNGVRVRGSYRVMGKTVVAYFDEKIKFVDYGMDRPETVAKWLLSDLSRAKPRKQRMW</sequence>
<comment type="caution">
    <text evidence="1">The sequence shown here is derived from an EMBL/GenBank/DDBJ whole genome shotgun (WGS) entry which is preliminary data.</text>
</comment>
<keyword evidence="2" id="KW-1185">Reference proteome</keyword>
<proteinExistence type="predicted"/>
<dbReference type="Proteomes" id="UP000219522">
    <property type="component" value="Unassembled WGS sequence"/>
</dbReference>
<dbReference type="EMBL" id="OCSU01000002">
    <property type="protein sequence ID" value="SOE80651.1"/>
    <property type="molecule type" value="Genomic_DNA"/>
</dbReference>
<protein>
    <submittedName>
        <fullName evidence="1">Uncharacterized protein</fullName>
    </submittedName>
</protein>
<gene>
    <name evidence="1" type="ORF">SAMN05446927_3890</name>
</gene>
<accession>A0A7Z7N3A3</accession>